<gene>
    <name evidence="4" type="ORF">HMPREF9246_0805</name>
</gene>
<feature type="transmembrane region" description="Helical" evidence="2">
    <location>
        <begin position="12"/>
        <end position="32"/>
    </location>
</feature>
<evidence type="ECO:0000313" key="5">
    <source>
        <dbReference type="Proteomes" id="UP000005277"/>
    </source>
</evidence>
<feature type="transmembrane region" description="Helical" evidence="2">
    <location>
        <begin position="52"/>
        <end position="70"/>
    </location>
</feature>
<keyword evidence="2" id="KW-1133">Transmembrane helix</keyword>
<feature type="transmembrane region" description="Helical" evidence="2">
    <location>
        <begin position="82"/>
        <end position="105"/>
    </location>
</feature>
<dbReference type="Pfam" id="PF02719">
    <property type="entry name" value="Polysacc_synt_2"/>
    <property type="match status" value="1"/>
</dbReference>
<accession>F0GYJ7</accession>
<dbReference type="AlphaFoldDB" id="F0GYJ7"/>
<dbReference type="InterPro" id="IPR003869">
    <property type="entry name" value="Polysac_CapD-like"/>
</dbReference>
<feature type="transmembrane region" description="Helical" evidence="2">
    <location>
        <begin position="111"/>
        <end position="129"/>
    </location>
</feature>
<dbReference type="EMBL" id="AEXN01000006">
    <property type="protein sequence ID" value="EGC84694.1"/>
    <property type="molecule type" value="Genomic_DNA"/>
</dbReference>
<organism evidence="4 5">
    <name type="scientific">Anaerococcus hydrogenalis ACS-025-V-Sch4</name>
    <dbReference type="NCBI Taxonomy" id="879306"/>
    <lineage>
        <taxon>Bacteria</taxon>
        <taxon>Bacillati</taxon>
        <taxon>Bacillota</taxon>
        <taxon>Tissierellia</taxon>
        <taxon>Tissierellales</taxon>
        <taxon>Peptoniphilaceae</taxon>
        <taxon>Anaerococcus</taxon>
    </lineage>
</organism>
<protein>
    <submittedName>
        <fullName evidence="4">Polysaccharide biosynthesis protein</fullName>
    </submittedName>
</protein>
<keyword evidence="2" id="KW-0812">Transmembrane</keyword>
<dbReference type="SUPFAM" id="SSF51735">
    <property type="entry name" value="NAD(P)-binding Rossmann-fold domains"/>
    <property type="match status" value="1"/>
</dbReference>
<reference evidence="4 5" key="1">
    <citation type="submission" date="2011-01" db="EMBL/GenBank/DDBJ databases">
        <authorList>
            <person name="Durkin A.S."/>
            <person name="Madupu R."/>
            <person name="Torralba M."/>
            <person name="Gillis M."/>
            <person name="Methe B."/>
            <person name="Sutton G."/>
            <person name="Nelson K.E."/>
        </authorList>
    </citation>
    <scope>NUCLEOTIDE SEQUENCE [LARGE SCALE GENOMIC DNA]</scope>
    <source>
        <strain evidence="4 5">ACS-025-V-Sch4</strain>
    </source>
</reference>
<comment type="caution">
    <text evidence="4">The sequence shown here is derived from an EMBL/GenBank/DDBJ whole genome shotgun (WGS) entry which is preliminary data.</text>
</comment>
<dbReference type="PANTHER" id="PTHR43318:SF1">
    <property type="entry name" value="POLYSACCHARIDE BIOSYNTHESIS PROTEIN EPSC-RELATED"/>
    <property type="match status" value="1"/>
</dbReference>
<feature type="domain" description="Polysaccharide biosynthesis protein CapD-like" evidence="3">
    <location>
        <begin position="293"/>
        <end position="448"/>
    </location>
</feature>
<comment type="similarity">
    <text evidence="1">Belongs to the polysaccharide synthase family.</text>
</comment>
<evidence type="ECO:0000313" key="4">
    <source>
        <dbReference type="EMBL" id="EGC84694.1"/>
    </source>
</evidence>
<dbReference type="Gene3D" id="3.40.50.720">
    <property type="entry name" value="NAD(P)-binding Rossmann-like Domain"/>
    <property type="match status" value="2"/>
</dbReference>
<dbReference type="PANTHER" id="PTHR43318">
    <property type="entry name" value="UDP-N-ACETYLGLUCOSAMINE 4,6-DEHYDRATASE"/>
    <property type="match status" value="1"/>
</dbReference>
<evidence type="ECO:0000256" key="1">
    <source>
        <dbReference type="ARBA" id="ARBA00007430"/>
    </source>
</evidence>
<dbReference type="Pfam" id="PF13727">
    <property type="entry name" value="CoA_binding_3"/>
    <property type="match status" value="1"/>
</dbReference>
<name>F0GYJ7_9FIRM</name>
<keyword evidence="5" id="KW-1185">Reference proteome</keyword>
<proteinExistence type="inferred from homology"/>
<keyword evidence="2" id="KW-0472">Membrane</keyword>
<sequence length="546" mass="62875">MNLKKIFNKKALILLVFDIIIINLAYFLALFLRFDMQFNQIPLEYLNGFRNYAIFNTIITIAIYIFFKLYRMILEYASYNELIKITQAVILSVFIHVIGISLFFIRMPISYFIIGFLIQYMFTVALRFAKKILIQNRYNAIEKNPEFKRAIIVGAGSAGQTIKEDINKSNRQENIGIKVVAFIDDNPGKKGQYIDDTIIYGDRNSIKELVDKENIDLILVALPSAQEDQKREILQICNETNCEVKVLPGIYQLVSGSVSMSGMKDVQIEDLLGRDPVKIFSNETFEYLNDKVVLVTGGGGSIGSELCRQIAQYGPKLLIIFDIYENNAYEIEQELKRNNKDLKFITLIGSVRDYARVKKVFETYKPDIIFHAAAHKHVPLMEVSPVEAIKNNVRGTYIVALLSLIYNAKRFVLISTDKAVNPTSIMGATKRVCEKIIQGINDIKDKKEFEKLAKIDIQDGDRNIEINPQELLQGKKSTNRICCSKIWKRTWIKWFCNSIIQRTNCIWWTCNSNPPRNNPLFHDHKRSCKISFASWIYGKWGRNICP</sequence>
<dbReference type="InterPro" id="IPR051203">
    <property type="entry name" value="Polysaccharide_Synthase-Rel"/>
</dbReference>
<dbReference type="InterPro" id="IPR029063">
    <property type="entry name" value="SAM-dependent_MTases_sf"/>
</dbReference>
<evidence type="ECO:0000259" key="3">
    <source>
        <dbReference type="Pfam" id="PF02719"/>
    </source>
</evidence>
<dbReference type="SUPFAM" id="SSF53335">
    <property type="entry name" value="S-adenosyl-L-methionine-dependent methyltransferases"/>
    <property type="match status" value="1"/>
</dbReference>
<dbReference type="Proteomes" id="UP000005277">
    <property type="component" value="Unassembled WGS sequence"/>
</dbReference>
<evidence type="ECO:0000256" key="2">
    <source>
        <dbReference type="SAM" id="Phobius"/>
    </source>
</evidence>
<dbReference type="InterPro" id="IPR036291">
    <property type="entry name" value="NAD(P)-bd_dom_sf"/>
</dbReference>